<evidence type="ECO:0000313" key="2">
    <source>
        <dbReference type="EMBL" id="MFC0563455.1"/>
    </source>
</evidence>
<keyword evidence="3" id="KW-1185">Reference proteome</keyword>
<sequence length="252" mass="26782">MRGGMMDAGRRREIERKVYAGQRLDRADGVGLAGCDDLVWLGRLAHHRRADPERAGFVLDPRWGPATDAGLAADAGVTADAGPAADARSADAGPVTVLTYGRDTAPEIWVDRLMAVRDRQDADGGCRVLVAVRAGTAPEEVATADPAAPVLALRLLALSRLLLDNVARIAVSYPIEGASLCQLALNFGVDQLLAGAEGGPEATAALREELVTLIGDAGFRPVELDPEQRVIHTYDPPPSQADRRSEPQRVWA</sequence>
<proteinExistence type="predicted"/>
<evidence type="ECO:0000313" key="3">
    <source>
        <dbReference type="Proteomes" id="UP001589894"/>
    </source>
</evidence>
<name>A0ABV6NRQ7_9ACTN</name>
<dbReference type="RefSeq" id="WP_377335967.1">
    <property type="nucleotide sequence ID" value="NZ_JBHLUE010000002.1"/>
</dbReference>
<accession>A0ABV6NRQ7</accession>
<evidence type="ECO:0000256" key="1">
    <source>
        <dbReference type="SAM" id="MobiDB-lite"/>
    </source>
</evidence>
<dbReference type="Proteomes" id="UP001589894">
    <property type="component" value="Unassembled WGS sequence"/>
</dbReference>
<feature type="compositionally biased region" description="Basic and acidic residues" evidence="1">
    <location>
        <begin position="241"/>
        <end position="252"/>
    </location>
</feature>
<organism evidence="2 3">
    <name type="scientific">Plantactinospora siamensis</name>
    <dbReference type="NCBI Taxonomy" id="555372"/>
    <lineage>
        <taxon>Bacteria</taxon>
        <taxon>Bacillati</taxon>
        <taxon>Actinomycetota</taxon>
        <taxon>Actinomycetes</taxon>
        <taxon>Micromonosporales</taxon>
        <taxon>Micromonosporaceae</taxon>
        <taxon>Plantactinospora</taxon>
    </lineage>
</organism>
<comment type="caution">
    <text evidence="2">The sequence shown here is derived from an EMBL/GenBank/DDBJ whole genome shotgun (WGS) entry which is preliminary data.</text>
</comment>
<gene>
    <name evidence="2" type="ORF">ACFFHU_04640</name>
</gene>
<protein>
    <submittedName>
        <fullName evidence="2">Uncharacterized protein</fullName>
    </submittedName>
</protein>
<feature type="region of interest" description="Disordered" evidence="1">
    <location>
        <begin position="229"/>
        <end position="252"/>
    </location>
</feature>
<reference evidence="2 3" key="1">
    <citation type="submission" date="2024-09" db="EMBL/GenBank/DDBJ databases">
        <authorList>
            <person name="Sun Q."/>
            <person name="Mori K."/>
        </authorList>
    </citation>
    <scope>NUCLEOTIDE SEQUENCE [LARGE SCALE GENOMIC DNA]</scope>
    <source>
        <strain evidence="2 3">TBRC 2205</strain>
    </source>
</reference>
<dbReference type="EMBL" id="JBHLUE010000002">
    <property type="protein sequence ID" value="MFC0563455.1"/>
    <property type="molecule type" value="Genomic_DNA"/>
</dbReference>